<dbReference type="STRING" id="40148.A0A0D9ZUK3"/>
<organism evidence="2">
    <name type="scientific">Oryza glumipatula</name>
    <dbReference type="NCBI Taxonomy" id="40148"/>
    <lineage>
        <taxon>Eukaryota</taxon>
        <taxon>Viridiplantae</taxon>
        <taxon>Streptophyta</taxon>
        <taxon>Embryophyta</taxon>
        <taxon>Tracheophyta</taxon>
        <taxon>Spermatophyta</taxon>
        <taxon>Magnoliopsida</taxon>
        <taxon>Liliopsida</taxon>
        <taxon>Poales</taxon>
        <taxon>Poaceae</taxon>
        <taxon>BOP clade</taxon>
        <taxon>Oryzoideae</taxon>
        <taxon>Oryzeae</taxon>
        <taxon>Oryzinae</taxon>
        <taxon>Oryza</taxon>
    </lineage>
</organism>
<evidence type="ECO:0000313" key="3">
    <source>
        <dbReference type="Proteomes" id="UP000026961"/>
    </source>
</evidence>
<accession>A0A0D9ZUK3</accession>
<feature type="region of interest" description="Disordered" evidence="1">
    <location>
        <begin position="66"/>
        <end position="89"/>
    </location>
</feature>
<reference evidence="2" key="2">
    <citation type="submission" date="2018-05" db="EMBL/GenBank/DDBJ databases">
        <title>OgluRS3 (Oryza glumaepatula Reference Sequence Version 3).</title>
        <authorList>
            <person name="Zhang J."/>
            <person name="Kudrna D."/>
            <person name="Lee S."/>
            <person name="Talag J."/>
            <person name="Welchert J."/>
            <person name="Wing R.A."/>
        </authorList>
    </citation>
    <scope>NUCLEOTIDE SEQUENCE [LARGE SCALE GENOMIC DNA]</scope>
</reference>
<keyword evidence="3" id="KW-1185">Reference proteome</keyword>
<evidence type="ECO:0000256" key="1">
    <source>
        <dbReference type="SAM" id="MobiDB-lite"/>
    </source>
</evidence>
<feature type="compositionally biased region" description="Basic residues" evidence="1">
    <location>
        <begin position="79"/>
        <end position="89"/>
    </location>
</feature>
<proteinExistence type="predicted"/>
<dbReference type="AlphaFoldDB" id="A0A0D9ZUK3"/>
<dbReference type="Gramene" id="OGLUM05G04140.2">
    <property type="protein sequence ID" value="OGLUM05G04140.2"/>
    <property type="gene ID" value="OGLUM05G04140"/>
</dbReference>
<evidence type="ECO:0000313" key="2">
    <source>
        <dbReference type="EnsemblPlants" id="OGLUM05G04140.2"/>
    </source>
</evidence>
<name>A0A0D9ZUK3_9ORYZ</name>
<sequence>MRAPAGIGVGGRPRTTSAGGTREASAGGTGRPAPCQPGRPAPGLLHRQHGRPAPSLLGRLVLGGHRQPAPAARTGSSRPRWHRQAAPRRARAATPWMVRADSPACDELNNWINLIGNRTKMRKDVKCWNFEMIVDSDRTCFMDFVQSIKIPLYHGRMKLQLLLCPFHHQGLLSLSFLYLYCNNGVPSSFSLVVKPWRVRLVQRENIVTLILKFPKGTSTIDVT</sequence>
<dbReference type="EnsemblPlants" id="OGLUM05G04140.2">
    <property type="protein sequence ID" value="OGLUM05G04140.2"/>
    <property type="gene ID" value="OGLUM05G04140"/>
</dbReference>
<protein>
    <submittedName>
        <fullName evidence="2">Uncharacterized protein</fullName>
    </submittedName>
</protein>
<dbReference type="HOGENOM" id="CLU_1241778_0_0_1"/>
<feature type="region of interest" description="Disordered" evidence="1">
    <location>
        <begin position="1"/>
        <end position="50"/>
    </location>
</feature>
<dbReference type="Proteomes" id="UP000026961">
    <property type="component" value="Chromosome 5"/>
</dbReference>
<reference evidence="2" key="1">
    <citation type="submission" date="2015-04" db="UniProtKB">
        <authorList>
            <consortium name="EnsemblPlants"/>
        </authorList>
    </citation>
    <scope>IDENTIFICATION</scope>
</reference>